<reference evidence="1 2" key="2">
    <citation type="submission" date="2017-02" db="EMBL/GenBank/DDBJ databases">
        <title>A genome survey and senescence transcriptome analysis in Lentinula edodes.</title>
        <authorList>
            <person name="Sakamoto Y."/>
            <person name="Nakade K."/>
            <person name="Sato S."/>
            <person name="Yoshida Y."/>
            <person name="Miyazaki K."/>
            <person name="Natsume S."/>
            <person name="Konno N."/>
        </authorList>
    </citation>
    <scope>NUCLEOTIDE SEQUENCE [LARGE SCALE GENOMIC DNA]</scope>
    <source>
        <strain evidence="1 2">NBRC 111202</strain>
    </source>
</reference>
<dbReference type="AlphaFoldDB" id="A0A1Q3EB31"/>
<name>A0A1Q3EB31_LENED</name>
<evidence type="ECO:0000313" key="1">
    <source>
        <dbReference type="EMBL" id="GAW04304.1"/>
    </source>
</evidence>
<comment type="caution">
    <text evidence="1">The sequence shown here is derived from an EMBL/GenBank/DDBJ whole genome shotgun (WGS) entry which is preliminary data.</text>
</comment>
<proteinExistence type="predicted"/>
<sequence>MSFSVQVEQVSVSYSALLNNSKQLAEAEPKRGQSYLLDDRSVNLGQACLRNQDAMIAEENLSQYLLCTLVRASVHSGEELITNLSLNAPCDKDAPPSYAFPLPITCVIIPEPLMTFLNFFIERLATETTRKVEDKLRKLATEDANGRGKGKGKRLASDAAFVFFVLNELIRFFNNEIPKAADGEPHPQLNAEDMAAFQDVNARRRARQEELKLETTDLTLLLSLPASRPRSFTPFNLCTTYVPSYEPVGYVS</sequence>
<organism evidence="1 2">
    <name type="scientific">Lentinula edodes</name>
    <name type="common">Shiitake mushroom</name>
    <name type="synonym">Lentinus edodes</name>
    <dbReference type="NCBI Taxonomy" id="5353"/>
    <lineage>
        <taxon>Eukaryota</taxon>
        <taxon>Fungi</taxon>
        <taxon>Dikarya</taxon>
        <taxon>Basidiomycota</taxon>
        <taxon>Agaricomycotina</taxon>
        <taxon>Agaricomycetes</taxon>
        <taxon>Agaricomycetidae</taxon>
        <taxon>Agaricales</taxon>
        <taxon>Marasmiineae</taxon>
        <taxon>Omphalotaceae</taxon>
        <taxon>Lentinula</taxon>
    </lineage>
</organism>
<protein>
    <submittedName>
        <fullName evidence="1">Uncharacterized protein</fullName>
    </submittedName>
</protein>
<accession>A0A1Q3EB31</accession>
<keyword evidence="2" id="KW-1185">Reference proteome</keyword>
<gene>
    <name evidence="1" type="ORF">LENED_006085</name>
</gene>
<evidence type="ECO:0000313" key="2">
    <source>
        <dbReference type="Proteomes" id="UP000188533"/>
    </source>
</evidence>
<reference evidence="1 2" key="1">
    <citation type="submission" date="2016-08" db="EMBL/GenBank/DDBJ databases">
        <authorList>
            <consortium name="Lentinula edodes genome sequencing consortium"/>
            <person name="Sakamoto Y."/>
            <person name="Nakade K."/>
            <person name="Sato S."/>
            <person name="Yoshida Y."/>
            <person name="Miyazaki K."/>
            <person name="Natsume S."/>
            <person name="Konno N."/>
        </authorList>
    </citation>
    <scope>NUCLEOTIDE SEQUENCE [LARGE SCALE GENOMIC DNA]</scope>
    <source>
        <strain evidence="1 2">NBRC 111202</strain>
    </source>
</reference>
<dbReference type="EMBL" id="BDGU01000184">
    <property type="protein sequence ID" value="GAW04304.1"/>
    <property type="molecule type" value="Genomic_DNA"/>
</dbReference>
<dbReference type="Proteomes" id="UP000188533">
    <property type="component" value="Unassembled WGS sequence"/>
</dbReference>